<feature type="compositionally biased region" description="Basic and acidic residues" evidence="2">
    <location>
        <begin position="170"/>
        <end position="185"/>
    </location>
</feature>
<evidence type="ECO:0000313" key="4">
    <source>
        <dbReference type="EMBL" id="SBT51987.1"/>
    </source>
</evidence>
<dbReference type="Proteomes" id="UP000078555">
    <property type="component" value="Unassembled WGS sequence"/>
</dbReference>
<feature type="compositionally biased region" description="Basic and acidic residues" evidence="2">
    <location>
        <begin position="244"/>
        <end position="255"/>
    </location>
</feature>
<reference evidence="5" key="1">
    <citation type="submission" date="2016-05" db="EMBL/GenBank/DDBJ databases">
        <authorList>
            <person name="Naeem Raeece"/>
        </authorList>
    </citation>
    <scope>NUCLEOTIDE SEQUENCE [LARGE SCALE GENOMIC DNA]</scope>
</reference>
<proteinExistence type="predicted"/>
<gene>
    <name evidence="4" type="ORF">POVWA1_062960</name>
</gene>
<feature type="compositionally biased region" description="Polar residues" evidence="2">
    <location>
        <begin position="187"/>
        <end position="199"/>
    </location>
</feature>
<protein>
    <submittedName>
        <fullName evidence="4">STP1 protein</fullName>
    </submittedName>
</protein>
<keyword evidence="5" id="KW-1185">Reference proteome</keyword>
<keyword evidence="1" id="KW-0175">Coiled coil</keyword>
<feature type="region of interest" description="Disordered" evidence="2">
    <location>
        <begin position="494"/>
        <end position="590"/>
    </location>
</feature>
<organism evidence="4 5">
    <name type="scientific">Plasmodium ovale wallikeri</name>
    <dbReference type="NCBI Taxonomy" id="864142"/>
    <lineage>
        <taxon>Eukaryota</taxon>
        <taxon>Sar</taxon>
        <taxon>Alveolata</taxon>
        <taxon>Apicomplexa</taxon>
        <taxon>Aconoidasida</taxon>
        <taxon>Haemosporida</taxon>
        <taxon>Plasmodiidae</taxon>
        <taxon>Plasmodium</taxon>
        <taxon>Plasmodium (Plasmodium)</taxon>
    </lineage>
</organism>
<feature type="compositionally biased region" description="Polar residues" evidence="2">
    <location>
        <begin position="495"/>
        <end position="508"/>
    </location>
</feature>
<feature type="compositionally biased region" description="Polar residues" evidence="2">
    <location>
        <begin position="517"/>
        <end position="536"/>
    </location>
</feature>
<feature type="transmembrane region" description="Helical" evidence="3">
    <location>
        <begin position="597"/>
        <end position="624"/>
    </location>
</feature>
<evidence type="ECO:0000256" key="1">
    <source>
        <dbReference type="SAM" id="Coils"/>
    </source>
</evidence>
<evidence type="ECO:0000256" key="2">
    <source>
        <dbReference type="SAM" id="MobiDB-lite"/>
    </source>
</evidence>
<keyword evidence="3" id="KW-0812">Transmembrane</keyword>
<feature type="compositionally biased region" description="Polar residues" evidence="2">
    <location>
        <begin position="263"/>
        <end position="277"/>
    </location>
</feature>
<feature type="compositionally biased region" description="Polar residues" evidence="2">
    <location>
        <begin position="407"/>
        <end position="439"/>
    </location>
</feature>
<keyword evidence="3" id="KW-0472">Membrane</keyword>
<dbReference type="AlphaFoldDB" id="A0A1A9A691"/>
<feature type="coiled-coil region" evidence="1">
    <location>
        <begin position="788"/>
        <end position="815"/>
    </location>
</feature>
<accession>A0A1A9A691</accession>
<feature type="compositionally biased region" description="Low complexity" evidence="2">
    <location>
        <begin position="365"/>
        <end position="398"/>
    </location>
</feature>
<evidence type="ECO:0000313" key="5">
    <source>
        <dbReference type="Proteomes" id="UP000078555"/>
    </source>
</evidence>
<sequence length="960" mass="108692">MADLLGFTTNTHEIPIDFFFGMIKDDVKKLIHKYGHKNCGLLHEELCTEIHKIVTEKREIIFKYVNQNGKTKWHSEWRSQRKGFFNNLFEEEGFINMCYPSKEKGNPNLQKLKLKHIEFCKKRDEWKAEVEANPEYNACRKYDSWIEKEKASFIREYLENVSKYQRPTVDKYFRTKDHPGGHDPRGTYQNSKLNCTQYNPLPRSNPKIPVTEAPRNKLQSPIEPNIITGSQGKDGSSATGKDSGSAKKKSEEKKTARPKSHTPHSQIPATSKTQTDGTHIGQPTYAIPKAPLSTVSRNAENQEATPIQGQHPTNILPSAQAEDPRQAKSPPLPQNDTIPTPAIQNVPAPTATTSSSSTLATVNDTTSSQTTPTSPSLTITSDSSPNSGSPLPSNPLLPVTDTKGQDRASQSSTSSDTLATTHPNQSVLSNAPVDSSLPPTQSPVLTVLPAVTTVEGPGTFISSSANGTTTTVTTITATRATATIPAMSSIKAPILSTQQAHSAPNSQEVPPPPASSGPKTTVHNTVTPKHTPFSGSDTGGVLVPTQRDGNKIITFPINTSQKSKDSAPVSSTSLPEGAQPSGKPSITSTKFPPSTTIIPTIIIILAAITLLFQLYKYTSFGFLLGRRRKRRKQDLRRIFKTPEKPTYESPNITVHELEDPNLVGQTVENDVYTKLLKINRYKQEMQKRKKKNKKTLIEVHMEVFDEYKNDEWELHKGDFLEICLRGFINEGNETYQKFLNSKLTINNIKNEKTIEDIQKQEILWNNWIENHRNILELWKKEKWFHVLKNKWRNEEQKYKEKNNKLQENILNEQETHSIVNQKDIWKQWISKQATLIDLFNKEDWFKSMVYVQDKEKDNYHINEYNNISVTSKTELKNEKSNHEHGRNKNIIQILIVQIHMMVLEECIKEEMIKQKELCVDNFIEDIHNKNNYDEKGNIPPCDTDDFNVLEYEEIHTSRNK</sequence>
<feature type="compositionally biased region" description="Low complexity" evidence="2">
    <location>
        <begin position="347"/>
        <end position="358"/>
    </location>
</feature>
<evidence type="ECO:0000256" key="3">
    <source>
        <dbReference type="SAM" id="Phobius"/>
    </source>
</evidence>
<feature type="region of interest" description="Disordered" evidence="2">
    <location>
        <begin position="170"/>
        <end position="441"/>
    </location>
</feature>
<name>A0A1A9A691_PLAOA</name>
<feature type="compositionally biased region" description="Polar residues" evidence="2">
    <location>
        <begin position="293"/>
        <end position="317"/>
    </location>
</feature>
<feature type="compositionally biased region" description="Low complexity" evidence="2">
    <location>
        <begin position="233"/>
        <end position="243"/>
    </location>
</feature>
<keyword evidence="3" id="KW-1133">Transmembrane helix</keyword>
<dbReference type="EMBL" id="FLRD01000276">
    <property type="protein sequence ID" value="SBT51987.1"/>
    <property type="molecule type" value="Genomic_DNA"/>
</dbReference>